<sequence length="122" mass="13914">MISRRFKAGCLMTLLIGFCLGIGFVFGVLAHSAWKKKTEQPAFLKWAAMNHLKKLKPTAEQQPRLEAKVDEALSELMGFKKQAMINIWEIIDRTTTSIDGDLTPEQKAEWDKIKPKRPDDVK</sequence>
<evidence type="ECO:0000313" key="2">
    <source>
        <dbReference type="EMBL" id="GEP44767.1"/>
    </source>
</evidence>
<dbReference type="EMBL" id="BKAG01000035">
    <property type="protein sequence ID" value="GEP44767.1"/>
    <property type="molecule type" value="Genomic_DNA"/>
</dbReference>
<dbReference type="Proteomes" id="UP000321577">
    <property type="component" value="Unassembled WGS sequence"/>
</dbReference>
<evidence type="ECO:0000313" key="3">
    <source>
        <dbReference type="Proteomes" id="UP000321577"/>
    </source>
</evidence>
<comment type="caution">
    <text evidence="2">The sequence shown here is derived from an EMBL/GenBank/DDBJ whole genome shotgun (WGS) entry which is preliminary data.</text>
</comment>
<feature type="compositionally biased region" description="Basic and acidic residues" evidence="1">
    <location>
        <begin position="104"/>
        <end position="122"/>
    </location>
</feature>
<gene>
    <name evidence="2" type="ORF">BGE01nite_40580</name>
</gene>
<organism evidence="2 3">
    <name type="scientific">Brevifollis gellanilyticus</name>
    <dbReference type="NCBI Taxonomy" id="748831"/>
    <lineage>
        <taxon>Bacteria</taxon>
        <taxon>Pseudomonadati</taxon>
        <taxon>Verrucomicrobiota</taxon>
        <taxon>Verrucomicrobiia</taxon>
        <taxon>Verrucomicrobiales</taxon>
        <taxon>Verrucomicrobiaceae</taxon>
    </lineage>
</organism>
<evidence type="ECO:0000256" key="1">
    <source>
        <dbReference type="SAM" id="MobiDB-lite"/>
    </source>
</evidence>
<accession>A0A512MDF7</accession>
<name>A0A512MDF7_9BACT</name>
<protein>
    <submittedName>
        <fullName evidence="2">Uncharacterized protein</fullName>
    </submittedName>
</protein>
<feature type="region of interest" description="Disordered" evidence="1">
    <location>
        <begin position="98"/>
        <end position="122"/>
    </location>
</feature>
<proteinExistence type="predicted"/>
<reference evidence="2 3" key="1">
    <citation type="submission" date="2019-07" db="EMBL/GenBank/DDBJ databases">
        <title>Whole genome shotgun sequence of Brevifollis gellanilyticus NBRC 108608.</title>
        <authorList>
            <person name="Hosoyama A."/>
            <person name="Uohara A."/>
            <person name="Ohji S."/>
            <person name="Ichikawa N."/>
        </authorList>
    </citation>
    <scope>NUCLEOTIDE SEQUENCE [LARGE SCALE GENOMIC DNA]</scope>
    <source>
        <strain evidence="2 3">NBRC 108608</strain>
    </source>
</reference>
<dbReference type="AlphaFoldDB" id="A0A512MDF7"/>
<keyword evidence="3" id="KW-1185">Reference proteome</keyword>